<keyword evidence="6" id="KW-0136">Cellulose degradation</keyword>
<keyword evidence="5" id="KW-0378">Hydrolase</keyword>
<comment type="catalytic activity">
    <reaction evidence="1">
        <text>Hydrolysis of terminal, non-reducing beta-D-glucosyl residues with release of beta-D-glucose.</text>
        <dbReference type="EC" id="3.2.1.21"/>
    </reaction>
</comment>
<organism evidence="10 11">
    <name type="scientific">Candida verbasci</name>
    <dbReference type="NCBI Taxonomy" id="1227364"/>
    <lineage>
        <taxon>Eukaryota</taxon>
        <taxon>Fungi</taxon>
        <taxon>Dikarya</taxon>
        <taxon>Ascomycota</taxon>
        <taxon>Saccharomycotina</taxon>
        <taxon>Pichiomycetes</taxon>
        <taxon>Debaryomycetaceae</taxon>
        <taxon>Candida/Lodderomyces clade</taxon>
        <taxon>Candida</taxon>
    </lineage>
</organism>
<keyword evidence="7" id="KW-0119">Carbohydrate metabolism</keyword>
<dbReference type="InterPro" id="IPR050288">
    <property type="entry name" value="Cellulose_deg_GH3"/>
</dbReference>
<evidence type="ECO:0000256" key="4">
    <source>
        <dbReference type="ARBA" id="ARBA00012744"/>
    </source>
</evidence>
<dbReference type="Gene3D" id="3.20.20.300">
    <property type="entry name" value="Glycoside hydrolase, family 3, N-terminal domain"/>
    <property type="match status" value="1"/>
</dbReference>
<dbReference type="Proteomes" id="UP001152885">
    <property type="component" value="Unassembled WGS sequence"/>
</dbReference>
<name>A0A9W4TZB3_9ASCO</name>
<dbReference type="InterPro" id="IPR036962">
    <property type="entry name" value="Glyco_hydro_3_N_sf"/>
</dbReference>
<dbReference type="OrthoDB" id="416222at2759"/>
<protein>
    <recommendedName>
        <fullName evidence="4">beta-glucosidase</fullName>
        <ecNumber evidence="4">3.2.1.21</ecNumber>
    </recommendedName>
</protein>
<evidence type="ECO:0000256" key="2">
    <source>
        <dbReference type="ARBA" id="ARBA00004987"/>
    </source>
</evidence>
<sequence length="75" mass="8446">MCWKYRKFRFTDFVTHFPSGLAAATNEGLIYLRGKAIGKEFKKKGIHVCLGPAFGPICLNANGGRNWESFDSDPY</sequence>
<dbReference type="AlphaFoldDB" id="A0A9W4TZB3"/>
<dbReference type="InterPro" id="IPR017853">
    <property type="entry name" value="GH"/>
</dbReference>
<comment type="similarity">
    <text evidence="3">Belongs to the glycosyl hydrolase 3 family.</text>
</comment>
<dbReference type="PANTHER" id="PTHR42715">
    <property type="entry name" value="BETA-GLUCOSIDASE"/>
    <property type="match status" value="1"/>
</dbReference>
<dbReference type="PANTHER" id="PTHR42715:SF2">
    <property type="entry name" value="BETA-GLUCOSIDASE F-RELATED"/>
    <property type="match status" value="1"/>
</dbReference>
<dbReference type="GO" id="GO:0008422">
    <property type="term" value="F:beta-glucosidase activity"/>
    <property type="evidence" value="ECO:0007669"/>
    <property type="project" value="UniProtKB-EC"/>
</dbReference>
<comment type="caution">
    <text evidence="10">The sequence shown here is derived from an EMBL/GenBank/DDBJ whole genome shotgun (WGS) entry which is preliminary data.</text>
</comment>
<evidence type="ECO:0000256" key="3">
    <source>
        <dbReference type="ARBA" id="ARBA00005336"/>
    </source>
</evidence>
<evidence type="ECO:0000256" key="9">
    <source>
        <dbReference type="ARBA" id="ARBA00023326"/>
    </source>
</evidence>
<evidence type="ECO:0000256" key="8">
    <source>
        <dbReference type="ARBA" id="ARBA00023295"/>
    </source>
</evidence>
<reference evidence="10" key="1">
    <citation type="submission" date="2022-12" db="EMBL/GenBank/DDBJ databases">
        <authorList>
            <person name="Brejova B."/>
        </authorList>
    </citation>
    <scope>NUCLEOTIDE SEQUENCE</scope>
</reference>
<dbReference type="SUPFAM" id="SSF51445">
    <property type="entry name" value="(Trans)glycosidases"/>
    <property type="match status" value="1"/>
</dbReference>
<dbReference type="EC" id="3.2.1.21" evidence="4"/>
<evidence type="ECO:0000256" key="7">
    <source>
        <dbReference type="ARBA" id="ARBA00023277"/>
    </source>
</evidence>
<keyword evidence="11" id="KW-1185">Reference proteome</keyword>
<accession>A0A9W4TZB3</accession>
<dbReference type="GO" id="GO:0030245">
    <property type="term" value="P:cellulose catabolic process"/>
    <property type="evidence" value="ECO:0007669"/>
    <property type="project" value="UniProtKB-KW"/>
</dbReference>
<comment type="pathway">
    <text evidence="2">Glycan metabolism; cellulose degradation.</text>
</comment>
<keyword evidence="8" id="KW-0326">Glycosidase</keyword>
<evidence type="ECO:0000313" key="11">
    <source>
        <dbReference type="Proteomes" id="UP001152885"/>
    </source>
</evidence>
<proteinExistence type="inferred from homology"/>
<dbReference type="EMBL" id="CANTUO010000006">
    <property type="protein sequence ID" value="CAI5760405.1"/>
    <property type="molecule type" value="Genomic_DNA"/>
</dbReference>
<gene>
    <name evidence="10" type="ORF">CANVERA_P4915</name>
</gene>
<evidence type="ECO:0000256" key="5">
    <source>
        <dbReference type="ARBA" id="ARBA00022801"/>
    </source>
</evidence>
<evidence type="ECO:0000313" key="10">
    <source>
        <dbReference type="EMBL" id="CAI5760405.1"/>
    </source>
</evidence>
<evidence type="ECO:0000256" key="6">
    <source>
        <dbReference type="ARBA" id="ARBA00023001"/>
    </source>
</evidence>
<evidence type="ECO:0000256" key="1">
    <source>
        <dbReference type="ARBA" id="ARBA00000448"/>
    </source>
</evidence>
<keyword evidence="9" id="KW-0624">Polysaccharide degradation</keyword>